<organism evidence="2 3">
    <name type="scientific">Paramuricea clavata</name>
    <name type="common">Red gorgonian</name>
    <name type="synonym">Violescent sea-whip</name>
    <dbReference type="NCBI Taxonomy" id="317549"/>
    <lineage>
        <taxon>Eukaryota</taxon>
        <taxon>Metazoa</taxon>
        <taxon>Cnidaria</taxon>
        <taxon>Anthozoa</taxon>
        <taxon>Octocorallia</taxon>
        <taxon>Malacalcyonacea</taxon>
        <taxon>Plexauridae</taxon>
        <taxon>Paramuricea</taxon>
    </lineage>
</organism>
<accession>A0A6S7I577</accession>
<feature type="compositionally biased region" description="Basic and acidic residues" evidence="1">
    <location>
        <begin position="1"/>
        <end position="20"/>
    </location>
</feature>
<protein>
    <submittedName>
        <fullName evidence="2">Uncharacterized protein</fullName>
    </submittedName>
</protein>
<feature type="region of interest" description="Disordered" evidence="1">
    <location>
        <begin position="1"/>
        <end position="40"/>
    </location>
</feature>
<dbReference type="Proteomes" id="UP001152795">
    <property type="component" value="Unassembled WGS sequence"/>
</dbReference>
<dbReference type="PANTHER" id="PTHR31025:SF9">
    <property type="entry name" value="SI:DKEY-286J15.1"/>
    <property type="match status" value="1"/>
</dbReference>
<dbReference type="EMBL" id="CACRXK020007384">
    <property type="protein sequence ID" value="CAB4012109.1"/>
    <property type="molecule type" value="Genomic_DNA"/>
</dbReference>
<evidence type="ECO:0000256" key="1">
    <source>
        <dbReference type="SAM" id="MobiDB-lite"/>
    </source>
</evidence>
<dbReference type="OrthoDB" id="10066002at2759"/>
<comment type="caution">
    <text evidence="2">The sequence shown here is derived from an EMBL/GenBank/DDBJ whole genome shotgun (WGS) entry which is preliminary data.</text>
</comment>
<reference evidence="2" key="1">
    <citation type="submission" date="2020-04" db="EMBL/GenBank/DDBJ databases">
        <authorList>
            <person name="Alioto T."/>
            <person name="Alioto T."/>
            <person name="Gomez Garrido J."/>
        </authorList>
    </citation>
    <scope>NUCLEOTIDE SEQUENCE</scope>
    <source>
        <strain evidence="2">A484AB</strain>
    </source>
</reference>
<feature type="non-terminal residue" evidence="2">
    <location>
        <position position="403"/>
    </location>
</feature>
<evidence type="ECO:0000313" key="3">
    <source>
        <dbReference type="Proteomes" id="UP001152795"/>
    </source>
</evidence>
<name>A0A6S7I577_PARCT</name>
<proteinExistence type="predicted"/>
<feature type="compositionally biased region" description="Polar residues" evidence="1">
    <location>
        <begin position="26"/>
        <end position="40"/>
    </location>
</feature>
<dbReference type="PANTHER" id="PTHR31025">
    <property type="entry name" value="SI:CH211-196P9.1-RELATED"/>
    <property type="match status" value="1"/>
</dbReference>
<evidence type="ECO:0000313" key="2">
    <source>
        <dbReference type="EMBL" id="CAB4012109.1"/>
    </source>
</evidence>
<dbReference type="AlphaFoldDB" id="A0A6S7I577"/>
<gene>
    <name evidence="2" type="ORF">PACLA_8A025103</name>
</gene>
<sequence>APASPEHLDQPIENEPKRPLAVDQALSESASTQNVQPTKKSRMNFNVRSILEESEIGVQVSSELDTDILSRKSRIKMVQILVAYIINRFGERPHADVKIQMAKSVVEEFPFLKDEEGQGYEAWYTSGKGIHSATGWLEERLRNVRRKSVKHRPTEKDLNTASTSLTHLTTSLPELYGKTVLNRAEWIRKTPDLPMREVMKEYPRLFDTPGMVEIDFRTLYADVAENLFLRLTPPIVEKIISYADTQAEKWTMYLHMIPRNLKSDEERKNAAIGLLPCVFPTGRKNRKRCTIDEALSAFIDCQPVGTNMPKYLEEAPRCPFVLAIGNRYNPTQVFVIIEGQGLEQPNLTKAIDVCFKVFYILDINYPWQCSSSWEFIQKVLYGIEDKVKGKTTPAVVAMRAALK</sequence>
<keyword evidence="3" id="KW-1185">Reference proteome</keyword>